<protein>
    <recommendedName>
        <fullName evidence="3">F-box domain-containing protein</fullName>
    </recommendedName>
</protein>
<dbReference type="AlphaFoldDB" id="A0A6A5RTK9"/>
<dbReference type="OrthoDB" id="5413827at2759"/>
<dbReference type="GeneID" id="54347253"/>
<keyword evidence="2" id="KW-1185">Reference proteome</keyword>
<dbReference type="RefSeq" id="XP_033450742.1">
    <property type="nucleotide sequence ID" value="XM_033589605.1"/>
</dbReference>
<name>A0A6A5RTK9_9PLEO</name>
<proteinExistence type="predicted"/>
<gene>
    <name evidence="1" type="ORF">M421DRAFT_3549</name>
</gene>
<evidence type="ECO:0008006" key="3">
    <source>
        <dbReference type="Google" id="ProtNLM"/>
    </source>
</evidence>
<evidence type="ECO:0000313" key="1">
    <source>
        <dbReference type="EMBL" id="KAF1930494.1"/>
    </source>
</evidence>
<reference evidence="1" key="1">
    <citation type="journal article" date="2020" name="Stud. Mycol.">
        <title>101 Dothideomycetes genomes: a test case for predicting lifestyles and emergence of pathogens.</title>
        <authorList>
            <person name="Haridas S."/>
            <person name="Albert R."/>
            <person name="Binder M."/>
            <person name="Bloem J."/>
            <person name="Labutti K."/>
            <person name="Salamov A."/>
            <person name="Andreopoulos B."/>
            <person name="Baker S."/>
            <person name="Barry K."/>
            <person name="Bills G."/>
            <person name="Bluhm B."/>
            <person name="Cannon C."/>
            <person name="Castanera R."/>
            <person name="Culley D."/>
            <person name="Daum C."/>
            <person name="Ezra D."/>
            <person name="Gonzalez J."/>
            <person name="Henrissat B."/>
            <person name="Kuo A."/>
            <person name="Liang C."/>
            <person name="Lipzen A."/>
            <person name="Lutzoni F."/>
            <person name="Magnuson J."/>
            <person name="Mondo S."/>
            <person name="Nolan M."/>
            <person name="Ohm R."/>
            <person name="Pangilinan J."/>
            <person name="Park H.-J."/>
            <person name="Ramirez L."/>
            <person name="Alfaro M."/>
            <person name="Sun H."/>
            <person name="Tritt A."/>
            <person name="Yoshinaga Y."/>
            <person name="Zwiers L.-H."/>
            <person name="Turgeon B."/>
            <person name="Goodwin S."/>
            <person name="Spatafora J."/>
            <person name="Crous P."/>
            <person name="Grigoriev I."/>
        </authorList>
    </citation>
    <scope>NUCLEOTIDE SEQUENCE</scope>
    <source>
        <strain evidence="1">CBS 183.55</strain>
    </source>
</reference>
<accession>A0A6A5RTK9</accession>
<sequence length="403" mass="45351">MNDYPQLQHVSPLASNASALSTTATEKAQSAISFLDLPAEIRNMIYYHLFPEGRSAVQLLKRCKGTGFISMSDRLGIMATCSQIYEEAKSVLRSQHRLIIVMPKTLEGLLQSVWMEDEVYYDADDIDFFPNFILQHVIAPEGIRLDYDLDNRTLIRNTPGLLYTNQWLRNVCISDPAGAQISATLRTTTAKSTFQDFETLESWIKDGHANSTSWNEPVNFHTTIFLAFDISVHTGSEEVRLDATAFLRATRRIFNPYIVQVEVGVSGNWEVGPSPVTDIERRVLLFMWKIIQCHPERRTEPCPIIWVDEMLLPREAEFDGKNSEVRVVTDRGLLEHEAPMDLVTGSNHAVDVLVHLGDPDYSGSEEPTDFNATLLEVDFDAGSLLGVAADLARRIDDSANTLW</sequence>
<dbReference type="InterPro" id="IPR038883">
    <property type="entry name" value="AN11006-like"/>
</dbReference>
<organism evidence="1 2">
    <name type="scientific">Didymella exigua CBS 183.55</name>
    <dbReference type="NCBI Taxonomy" id="1150837"/>
    <lineage>
        <taxon>Eukaryota</taxon>
        <taxon>Fungi</taxon>
        <taxon>Dikarya</taxon>
        <taxon>Ascomycota</taxon>
        <taxon>Pezizomycotina</taxon>
        <taxon>Dothideomycetes</taxon>
        <taxon>Pleosporomycetidae</taxon>
        <taxon>Pleosporales</taxon>
        <taxon>Pleosporineae</taxon>
        <taxon>Didymellaceae</taxon>
        <taxon>Didymella</taxon>
    </lineage>
</organism>
<dbReference type="PANTHER" id="PTHR42085:SF2">
    <property type="entry name" value="F-BOX DOMAIN-CONTAINING PROTEIN"/>
    <property type="match status" value="1"/>
</dbReference>
<dbReference type="PANTHER" id="PTHR42085">
    <property type="entry name" value="F-BOX DOMAIN-CONTAINING PROTEIN"/>
    <property type="match status" value="1"/>
</dbReference>
<dbReference type="Proteomes" id="UP000800082">
    <property type="component" value="Unassembled WGS sequence"/>
</dbReference>
<evidence type="ECO:0000313" key="2">
    <source>
        <dbReference type="Proteomes" id="UP000800082"/>
    </source>
</evidence>
<dbReference type="EMBL" id="ML978963">
    <property type="protein sequence ID" value="KAF1930494.1"/>
    <property type="molecule type" value="Genomic_DNA"/>
</dbReference>